<feature type="region of interest" description="Disordered" evidence="1">
    <location>
        <begin position="93"/>
        <end position="112"/>
    </location>
</feature>
<comment type="caution">
    <text evidence="2">The sequence shown here is derived from an EMBL/GenBank/DDBJ whole genome shotgun (WGS) entry which is preliminary data.</text>
</comment>
<proteinExistence type="predicted"/>
<keyword evidence="3" id="KW-1185">Reference proteome</keyword>
<organism evidence="2 3">
    <name type="scientific">Datura stramonium</name>
    <name type="common">Jimsonweed</name>
    <name type="synonym">Common thornapple</name>
    <dbReference type="NCBI Taxonomy" id="4076"/>
    <lineage>
        <taxon>Eukaryota</taxon>
        <taxon>Viridiplantae</taxon>
        <taxon>Streptophyta</taxon>
        <taxon>Embryophyta</taxon>
        <taxon>Tracheophyta</taxon>
        <taxon>Spermatophyta</taxon>
        <taxon>Magnoliopsida</taxon>
        <taxon>eudicotyledons</taxon>
        <taxon>Gunneridae</taxon>
        <taxon>Pentapetalae</taxon>
        <taxon>asterids</taxon>
        <taxon>lamiids</taxon>
        <taxon>Solanales</taxon>
        <taxon>Solanaceae</taxon>
        <taxon>Solanoideae</taxon>
        <taxon>Datureae</taxon>
        <taxon>Datura</taxon>
    </lineage>
</organism>
<dbReference type="EMBL" id="JACEIK010005200">
    <property type="protein sequence ID" value="MCE0480935.1"/>
    <property type="molecule type" value="Genomic_DNA"/>
</dbReference>
<reference evidence="2 3" key="1">
    <citation type="journal article" date="2021" name="BMC Genomics">
        <title>Datura genome reveals duplications of psychoactive alkaloid biosynthetic genes and high mutation rate following tissue culture.</title>
        <authorList>
            <person name="Rajewski A."/>
            <person name="Carter-House D."/>
            <person name="Stajich J."/>
            <person name="Litt A."/>
        </authorList>
    </citation>
    <scope>NUCLEOTIDE SEQUENCE [LARGE SCALE GENOMIC DNA]</scope>
    <source>
        <strain evidence="2">AR-01</strain>
    </source>
</reference>
<name>A0ABS8VMH3_DATST</name>
<gene>
    <name evidence="2" type="ORF">HAX54_038244</name>
</gene>
<evidence type="ECO:0000313" key="3">
    <source>
        <dbReference type="Proteomes" id="UP000823775"/>
    </source>
</evidence>
<feature type="non-terminal residue" evidence="2">
    <location>
        <position position="1"/>
    </location>
</feature>
<protein>
    <submittedName>
        <fullName evidence="2">Uncharacterized protein</fullName>
    </submittedName>
</protein>
<sequence length="112" mass="12458">CNAGEELSFKFTARLLRCTALDQSCSSPPKSQLERDPRALIALWCIDQDPLRILKEVKLGSLDFDVEITKSQALIDLLGSLDQETEEYDSALYEELPNDRPSSDSSSDNGYG</sequence>
<evidence type="ECO:0000256" key="1">
    <source>
        <dbReference type="SAM" id="MobiDB-lite"/>
    </source>
</evidence>
<feature type="compositionally biased region" description="Low complexity" evidence="1">
    <location>
        <begin position="103"/>
        <end position="112"/>
    </location>
</feature>
<dbReference type="Proteomes" id="UP000823775">
    <property type="component" value="Unassembled WGS sequence"/>
</dbReference>
<accession>A0ABS8VMH3</accession>
<evidence type="ECO:0000313" key="2">
    <source>
        <dbReference type="EMBL" id="MCE0480935.1"/>
    </source>
</evidence>